<evidence type="ECO:0000256" key="1">
    <source>
        <dbReference type="SAM" id="MobiDB-lite"/>
    </source>
</evidence>
<evidence type="ECO:0000313" key="3">
    <source>
        <dbReference type="Proteomes" id="UP000297972"/>
    </source>
</evidence>
<dbReference type="RefSeq" id="WP_135815995.1">
    <property type="nucleotide sequence ID" value="NZ_SRPG01000004.1"/>
</dbReference>
<dbReference type="OrthoDB" id="8421236at2"/>
<dbReference type="Proteomes" id="UP000297972">
    <property type="component" value="Unassembled WGS sequence"/>
</dbReference>
<gene>
    <name evidence="2" type="ORF">E4L95_01015</name>
</gene>
<protein>
    <submittedName>
        <fullName evidence="2">Uncharacterized protein</fullName>
    </submittedName>
</protein>
<feature type="region of interest" description="Disordered" evidence="1">
    <location>
        <begin position="62"/>
        <end position="91"/>
    </location>
</feature>
<feature type="region of interest" description="Disordered" evidence="1">
    <location>
        <begin position="1"/>
        <end position="31"/>
    </location>
</feature>
<sequence length="182" mass="20266">MALSNAEKVRRYRERQKAKRQEQLKQPAPSNDFFRVPFFEFFSENEQISSQYSQSLELAGIDPPIFDNDSGPEATTLDDLSDPQAEGGSINPFGFSAGTSLGRAEVMIGCLLDAASDLAATVNDYKKAEIRARISELETADTPDSEARRAAFAKAAEMTRMLAELDKTVRWPLPVWKVEIKD</sequence>
<keyword evidence="3" id="KW-1185">Reference proteome</keyword>
<evidence type="ECO:0000313" key="2">
    <source>
        <dbReference type="EMBL" id="TGN68564.1"/>
    </source>
</evidence>
<name>A0A4Z1CST4_9RHOB</name>
<comment type="caution">
    <text evidence="2">The sequence shown here is derived from an EMBL/GenBank/DDBJ whole genome shotgun (WGS) entry which is preliminary data.</text>
</comment>
<dbReference type="EMBL" id="SRPG01000004">
    <property type="protein sequence ID" value="TGN68564.1"/>
    <property type="molecule type" value="Genomic_DNA"/>
</dbReference>
<dbReference type="AlphaFoldDB" id="A0A4Z1CST4"/>
<accession>A0A4Z1CST4</accession>
<reference evidence="2 3" key="1">
    <citation type="submission" date="2019-03" db="EMBL/GenBank/DDBJ databases">
        <authorList>
            <person name="Li J."/>
        </authorList>
    </citation>
    <scope>NUCLEOTIDE SEQUENCE [LARGE SCALE GENOMIC DNA]</scope>
    <source>
        <strain evidence="2 3">3058</strain>
    </source>
</reference>
<proteinExistence type="predicted"/>
<organism evidence="2 3">
    <name type="scientific">Paracoccus liaowanqingii</name>
    <dbReference type="NCBI Taxonomy" id="2560053"/>
    <lineage>
        <taxon>Bacteria</taxon>
        <taxon>Pseudomonadati</taxon>
        <taxon>Pseudomonadota</taxon>
        <taxon>Alphaproteobacteria</taxon>
        <taxon>Rhodobacterales</taxon>
        <taxon>Paracoccaceae</taxon>
        <taxon>Paracoccus</taxon>
    </lineage>
</organism>